<accession>A0A820Q295</accession>
<dbReference type="EMBL" id="CAJOBG010042085">
    <property type="protein sequence ID" value="CAF4415532.1"/>
    <property type="molecule type" value="Genomic_DNA"/>
</dbReference>
<organism evidence="1 2">
    <name type="scientific">Rotaria magnacalcarata</name>
    <dbReference type="NCBI Taxonomy" id="392030"/>
    <lineage>
        <taxon>Eukaryota</taxon>
        <taxon>Metazoa</taxon>
        <taxon>Spiralia</taxon>
        <taxon>Gnathifera</taxon>
        <taxon>Rotifera</taxon>
        <taxon>Eurotatoria</taxon>
        <taxon>Bdelloidea</taxon>
        <taxon>Philodinida</taxon>
        <taxon>Philodinidae</taxon>
        <taxon>Rotaria</taxon>
    </lineage>
</organism>
<protein>
    <submittedName>
        <fullName evidence="1">Uncharacterized protein</fullName>
    </submittedName>
</protein>
<proteinExistence type="predicted"/>
<feature type="non-terminal residue" evidence="1">
    <location>
        <position position="1"/>
    </location>
</feature>
<keyword evidence="2" id="KW-1185">Reference proteome</keyword>
<name>A0A820Q295_9BILA</name>
<dbReference type="Proteomes" id="UP000663866">
    <property type="component" value="Unassembled WGS sequence"/>
</dbReference>
<evidence type="ECO:0000313" key="1">
    <source>
        <dbReference type="EMBL" id="CAF4415532.1"/>
    </source>
</evidence>
<evidence type="ECO:0000313" key="2">
    <source>
        <dbReference type="Proteomes" id="UP000663866"/>
    </source>
</evidence>
<reference evidence="1" key="1">
    <citation type="submission" date="2021-02" db="EMBL/GenBank/DDBJ databases">
        <authorList>
            <person name="Nowell W R."/>
        </authorList>
    </citation>
    <scope>NUCLEOTIDE SEQUENCE</scope>
</reference>
<gene>
    <name evidence="1" type="ORF">OVN521_LOCUS35751</name>
</gene>
<dbReference type="AlphaFoldDB" id="A0A820Q295"/>
<comment type="caution">
    <text evidence="1">The sequence shown here is derived from an EMBL/GenBank/DDBJ whole genome shotgun (WGS) entry which is preliminary data.</text>
</comment>
<sequence>MSQFTAPAPKRQNILDVDDKEAIQAVTSAEETEFWSNIKPQHQENMKDKPPSNLPSWITPLFKQHQKAGGSSLNRLAWGLKSGSVPKVVLKTYDIRFEQQTDIEYTDIVIFKAQLPDTIFVNNIFNKLNINFCTGVEDAGGWKWIVSKSLGN</sequence>